<evidence type="ECO:0000256" key="1">
    <source>
        <dbReference type="SAM" id="MobiDB-lite"/>
    </source>
</evidence>
<accession>A0A9D3VNJ0</accession>
<dbReference type="EMBL" id="JAIQCV010000006">
    <property type="protein sequence ID" value="KAH1090769.1"/>
    <property type="molecule type" value="Genomic_DNA"/>
</dbReference>
<comment type="caution">
    <text evidence="2">The sequence shown here is derived from an EMBL/GenBank/DDBJ whole genome shotgun (WGS) entry which is preliminary data.</text>
</comment>
<protein>
    <submittedName>
        <fullName evidence="2">Uncharacterized protein</fullName>
    </submittedName>
</protein>
<organism evidence="2 3">
    <name type="scientific">Gossypium stocksii</name>
    <dbReference type="NCBI Taxonomy" id="47602"/>
    <lineage>
        <taxon>Eukaryota</taxon>
        <taxon>Viridiplantae</taxon>
        <taxon>Streptophyta</taxon>
        <taxon>Embryophyta</taxon>
        <taxon>Tracheophyta</taxon>
        <taxon>Spermatophyta</taxon>
        <taxon>Magnoliopsida</taxon>
        <taxon>eudicotyledons</taxon>
        <taxon>Gunneridae</taxon>
        <taxon>Pentapetalae</taxon>
        <taxon>rosids</taxon>
        <taxon>malvids</taxon>
        <taxon>Malvales</taxon>
        <taxon>Malvaceae</taxon>
        <taxon>Malvoideae</taxon>
        <taxon>Gossypium</taxon>
    </lineage>
</organism>
<sequence length="185" mass="21020">MTYDSFNIKGAHILEAMVQTHLASGSPYLELYVKFSSPNKAFVTLTSTIVREEYMTPTRHSISGRQNIKAPVFGNRCYETSTRRDGIRSTTSTSDGTSYVTDDGELDDESDVDPPREPGPMVQKLYYFLNQNLFQPNLKMLKGVQMKKKKIYDSGRTRFQPTCIMADDALEFLDLPHKRCDHTSS</sequence>
<gene>
    <name evidence="2" type="ORF">J1N35_018026</name>
</gene>
<proteinExistence type="predicted"/>
<evidence type="ECO:0000313" key="3">
    <source>
        <dbReference type="Proteomes" id="UP000828251"/>
    </source>
</evidence>
<feature type="compositionally biased region" description="Acidic residues" evidence="1">
    <location>
        <begin position="102"/>
        <end position="112"/>
    </location>
</feature>
<feature type="compositionally biased region" description="Polar residues" evidence="1">
    <location>
        <begin position="88"/>
        <end position="100"/>
    </location>
</feature>
<dbReference type="Proteomes" id="UP000828251">
    <property type="component" value="Unassembled WGS sequence"/>
</dbReference>
<reference evidence="2 3" key="1">
    <citation type="journal article" date="2021" name="Plant Biotechnol. J.">
        <title>Multi-omics assisted identification of the key and species-specific regulatory components of drought-tolerant mechanisms in Gossypium stocksii.</title>
        <authorList>
            <person name="Yu D."/>
            <person name="Ke L."/>
            <person name="Zhang D."/>
            <person name="Wu Y."/>
            <person name="Sun Y."/>
            <person name="Mei J."/>
            <person name="Sun J."/>
            <person name="Sun Y."/>
        </authorList>
    </citation>
    <scope>NUCLEOTIDE SEQUENCE [LARGE SCALE GENOMIC DNA]</scope>
    <source>
        <strain evidence="3">cv. E1</strain>
        <tissue evidence="2">Leaf</tissue>
    </source>
</reference>
<dbReference type="AlphaFoldDB" id="A0A9D3VNJ0"/>
<feature type="region of interest" description="Disordered" evidence="1">
    <location>
        <begin position="83"/>
        <end position="117"/>
    </location>
</feature>
<evidence type="ECO:0000313" key="2">
    <source>
        <dbReference type="EMBL" id="KAH1090769.1"/>
    </source>
</evidence>
<keyword evidence="3" id="KW-1185">Reference proteome</keyword>
<name>A0A9D3VNJ0_9ROSI</name>